<evidence type="ECO:0000313" key="1">
    <source>
        <dbReference type="EMBL" id="RIA83848.1"/>
    </source>
</evidence>
<feature type="non-terminal residue" evidence="1">
    <location>
        <position position="1"/>
    </location>
</feature>
<proteinExistence type="predicted"/>
<evidence type="ECO:0000313" key="2">
    <source>
        <dbReference type="Proteomes" id="UP000265703"/>
    </source>
</evidence>
<dbReference type="OrthoDB" id="2433525at2759"/>
<dbReference type="AlphaFoldDB" id="A0A397SCZ5"/>
<organism evidence="1 2">
    <name type="scientific">Glomus cerebriforme</name>
    <dbReference type="NCBI Taxonomy" id="658196"/>
    <lineage>
        <taxon>Eukaryota</taxon>
        <taxon>Fungi</taxon>
        <taxon>Fungi incertae sedis</taxon>
        <taxon>Mucoromycota</taxon>
        <taxon>Glomeromycotina</taxon>
        <taxon>Glomeromycetes</taxon>
        <taxon>Glomerales</taxon>
        <taxon>Glomeraceae</taxon>
        <taxon>Glomus</taxon>
    </lineage>
</organism>
<keyword evidence="2" id="KW-1185">Reference proteome</keyword>
<protein>
    <submittedName>
        <fullName evidence="1">Uncharacterized protein</fullName>
    </submittedName>
</protein>
<reference evidence="1 2" key="1">
    <citation type="submission" date="2018-06" db="EMBL/GenBank/DDBJ databases">
        <title>Comparative genomics reveals the genomic features of Rhizophagus irregularis, R. cerebriforme, R. diaphanum and Gigaspora rosea, and their symbiotic lifestyle signature.</title>
        <authorList>
            <person name="Morin E."/>
            <person name="San Clemente H."/>
            <person name="Chen E.C.H."/>
            <person name="De La Providencia I."/>
            <person name="Hainaut M."/>
            <person name="Kuo A."/>
            <person name="Kohler A."/>
            <person name="Murat C."/>
            <person name="Tang N."/>
            <person name="Roy S."/>
            <person name="Loubradou J."/>
            <person name="Henrissat B."/>
            <person name="Grigoriev I.V."/>
            <person name="Corradi N."/>
            <person name="Roux C."/>
            <person name="Martin F.M."/>
        </authorList>
    </citation>
    <scope>NUCLEOTIDE SEQUENCE [LARGE SCALE GENOMIC DNA]</scope>
    <source>
        <strain evidence="1 2">DAOM 227022</strain>
    </source>
</reference>
<sequence>YKKKQKQNGLLNDNTNNNNVQEELVIPNFSYGKQSEGVIQISGKENTTNHEPIIIPDAVIHRNYNHGQDVISTYNDRLSLQTFKDEMLQAVKQEINENLRNKMLQIVRQENSNITKDNTISKT</sequence>
<dbReference type="Proteomes" id="UP000265703">
    <property type="component" value="Unassembled WGS sequence"/>
</dbReference>
<accession>A0A397SCZ5</accession>
<name>A0A397SCZ5_9GLOM</name>
<gene>
    <name evidence="1" type="ORF">C1645_833178</name>
</gene>
<comment type="caution">
    <text evidence="1">The sequence shown here is derived from an EMBL/GenBank/DDBJ whole genome shotgun (WGS) entry which is preliminary data.</text>
</comment>
<dbReference type="EMBL" id="QKYT01000538">
    <property type="protein sequence ID" value="RIA83848.1"/>
    <property type="molecule type" value="Genomic_DNA"/>
</dbReference>